<evidence type="ECO:0000313" key="2">
    <source>
        <dbReference type="EMBL" id="KAG7094625.1"/>
    </source>
</evidence>
<dbReference type="InterPro" id="IPR011009">
    <property type="entry name" value="Kinase-like_dom_sf"/>
</dbReference>
<dbReference type="AlphaFoldDB" id="A0A9P7UUT8"/>
<dbReference type="GeneID" id="66074525"/>
<dbReference type="KEGG" id="more:E1B28_005449"/>
<dbReference type="GO" id="GO:0004672">
    <property type="term" value="F:protein kinase activity"/>
    <property type="evidence" value="ECO:0007669"/>
    <property type="project" value="InterPro"/>
</dbReference>
<dbReference type="EMBL" id="CM032183">
    <property type="protein sequence ID" value="KAG7094625.1"/>
    <property type="molecule type" value="Genomic_DNA"/>
</dbReference>
<dbReference type="RefSeq" id="XP_043011095.1">
    <property type="nucleotide sequence ID" value="XM_043150011.1"/>
</dbReference>
<evidence type="ECO:0000313" key="3">
    <source>
        <dbReference type="Proteomes" id="UP001049176"/>
    </source>
</evidence>
<sequence>MDDEVVMPLTKNFRDYKTGFPSNVATSGEYALNQSSPDGAILDGRFNPKYPVETSAPPIELYHPAFAQFAALIRDPTFQVPDDDDILSNTAALIRSCSQIETYEGPGNTNTCLILGRILHLPLDQFENDDRTATDCMALYETPLDSVAAACVIAEIKGELGSTGADPSVQASFSFARFYCQPQRDPITDHSNCPTFILGIAGPWLVIMGGILTTRPIIQRLSDYMWLGNSRVLDEDQVRRVARNLYALRRATNALEEYWDSFVRPCHVKGCEHPRFFPSFDSFTDIHTHTHETVKFAYVKALEEGPSCVTFLAKKLLADNNLDSGDGDDRSSHIVIKFVRRYNKEAHVMMSQRGFAPKLLGYRPLGEENPGYGDLVLLAMEYVKGETLSDRYWGDVIPAQVRQGVKEAIQVLNDAGYIFADLRRPNLIFRECDGKVQLIDFDWVCRVGEGMRYPFHLSYDHRTRSGARDNDVITLEHQETMLEEL</sequence>
<comment type="caution">
    <text evidence="2">The sequence shown here is derived from an EMBL/GenBank/DDBJ whole genome shotgun (WGS) entry which is preliminary data.</text>
</comment>
<proteinExistence type="predicted"/>
<keyword evidence="3" id="KW-1185">Reference proteome</keyword>
<name>A0A9P7UUT8_9AGAR</name>
<dbReference type="GO" id="GO:0005524">
    <property type="term" value="F:ATP binding"/>
    <property type="evidence" value="ECO:0007669"/>
    <property type="project" value="InterPro"/>
</dbReference>
<organism evidence="2 3">
    <name type="scientific">Marasmius oreades</name>
    <name type="common">fairy-ring Marasmius</name>
    <dbReference type="NCBI Taxonomy" id="181124"/>
    <lineage>
        <taxon>Eukaryota</taxon>
        <taxon>Fungi</taxon>
        <taxon>Dikarya</taxon>
        <taxon>Basidiomycota</taxon>
        <taxon>Agaricomycotina</taxon>
        <taxon>Agaricomycetes</taxon>
        <taxon>Agaricomycetidae</taxon>
        <taxon>Agaricales</taxon>
        <taxon>Marasmiineae</taxon>
        <taxon>Marasmiaceae</taxon>
        <taxon>Marasmius</taxon>
    </lineage>
</organism>
<reference evidence="2" key="1">
    <citation type="journal article" date="2021" name="Genome Biol. Evol.">
        <title>The assembled and annotated genome of the fairy-ring fungus Marasmius oreades.</title>
        <authorList>
            <person name="Hiltunen M."/>
            <person name="Ament-Velasquez S.L."/>
            <person name="Johannesson H."/>
        </authorList>
    </citation>
    <scope>NUCLEOTIDE SEQUENCE</scope>
    <source>
        <strain evidence="2">03SP1</strain>
    </source>
</reference>
<dbReference type="PROSITE" id="PS50011">
    <property type="entry name" value="PROTEIN_KINASE_DOM"/>
    <property type="match status" value="1"/>
</dbReference>
<protein>
    <recommendedName>
        <fullName evidence="1">Protein kinase domain-containing protein</fullName>
    </recommendedName>
</protein>
<dbReference type="Proteomes" id="UP001049176">
    <property type="component" value="Chromosome 3"/>
</dbReference>
<dbReference type="OrthoDB" id="4062651at2759"/>
<dbReference type="SUPFAM" id="SSF56112">
    <property type="entry name" value="Protein kinase-like (PK-like)"/>
    <property type="match status" value="1"/>
</dbReference>
<accession>A0A9P7UUT8</accession>
<gene>
    <name evidence="2" type="ORF">E1B28_005449</name>
</gene>
<evidence type="ECO:0000259" key="1">
    <source>
        <dbReference type="PROSITE" id="PS50011"/>
    </source>
</evidence>
<feature type="domain" description="Protein kinase" evidence="1">
    <location>
        <begin position="296"/>
        <end position="485"/>
    </location>
</feature>
<dbReference type="InterPro" id="IPR000719">
    <property type="entry name" value="Prot_kinase_dom"/>
</dbReference>